<dbReference type="InterPro" id="IPR013766">
    <property type="entry name" value="Thioredoxin_domain"/>
</dbReference>
<gene>
    <name evidence="3" type="ORF">HHL28_02115</name>
</gene>
<dbReference type="PANTHER" id="PTHR32234:SF0">
    <property type="entry name" value="THIOL:DISULFIDE INTERCHANGE PROTEIN DSBD"/>
    <property type="match status" value="1"/>
</dbReference>
<proteinExistence type="predicted"/>
<dbReference type="PROSITE" id="PS51352">
    <property type="entry name" value="THIOREDOXIN_2"/>
    <property type="match status" value="1"/>
</dbReference>
<feature type="domain" description="Thioredoxin" evidence="2">
    <location>
        <begin position="24"/>
        <end position="166"/>
    </location>
</feature>
<evidence type="ECO:0000259" key="2">
    <source>
        <dbReference type="PROSITE" id="PS51352"/>
    </source>
</evidence>
<accession>A0A858R3V0</accession>
<protein>
    <submittedName>
        <fullName evidence="3">Thioredoxin family protein</fullName>
    </submittedName>
</protein>
<dbReference type="EMBL" id="CP051775">
    <property type="protein sequence ID" value="QJE72058.1"/>
    <property type="molecule type" value="Genomic_DNA"/>
</dbReference>
<evidence type="ECO:0000256" key="1">
    <source>
        <dbReference type="SAM" id="SignalP"/>
    </source>
</evidence>
<dbReference type="PANTHER" id="PTHR32234">
    <property type="entry name" value="THIOL:DISULFIDE INTERCHANGE PROTEIN DSBD"/>
    <property type="match status" value="1"/>
</dbReference>
<dbReference type="Gene3D" id="3.40.30.10">
    <property type="entry name" value="Glutaredoxin"/>
    <property type="match status" value="1"/>
</dbReference>
<keyword evidence="4" id="KW-1185">Reference proteome</keyword>
<dbReference type="AlphaFoldDB" id="A0A858R3V0"/>
<feature type="chain" id="PRO_5032648090" evidence="1">
    <location>
        <begin position="26"/>
        <end position="171"/>
    </location>
</feature>
<name>A0A858R3V0_9PROT</name>
<dbReference type="Pfam" id="PF13899">
    <property type="entry name" value="Thioredoxin_7"/>
    <property type="match status" value="1"/>
</dbReference>
<reference evidence="3" key="1">
    <citation type="submission" date="2020-04" db="EMBL/GenBank/DDBJ databases">
        <title>A desert anoxygenic phototrophic bacterium fixes CO2 using RubisCO under aerobic conditions.</title>
        <authorList>
            <person name="Tang K."/>
        </authorList>
    </citation>
    <scope>NUCLEOTIDE SEQUENCE [LARGE SCALE GENOMIC DNA]</scope>
    <source>
        <strain evidence="3">MIMtkB3</strain>
    </source>
</reference>
<dbReference type="SUPFAM" id="SSF52833">
    <property type="entry name" value="Thioredoxin-like"/>
    <property type="match status" value="1"/>
</dbReference>
<organism evidence="3 4">
    <name type="scientific">Aerophototrophica crusticola</name>
    <dbReference type="NCBI Taxonomy" id="1709002"/>
    <lineage>
        <taxon>Bacteria</taxon>
        <taxon>Pseudomonadati</taxon>
        <taxon>Pseudomonadota</taxon>
        <taxon>Alphaproteobacteria</taxon>
        <taxon>Rhodospirillales</taxon>
        <taxon>Rhodospirillaceae</taxon>
        <taxon>Aerophototrophica</taxon>
    </lineage>
</organism>
<dbReference type="Proteomes" id="UP000501891">
    <property type="component" value="Chromosome"/>
</dbReference>
<evidence type="ECO:0000313" key="3">
    <source>
        <dbReference type="EMBL" id="QJE72058.1"/>
    </source>
</evidence>
<dbReference type="GO" id="GO:0045454">
    <property type="term" value="P:cell redox homeostasis"/>
    <property type="evidence" value="ECO:0007669"/>
    <property type="project" value="TreeGrafter"/>
</dbReference>
<evidence type="ECO:0000313" key="4">
    <source>
        <dbReference type="Proteomes" id="UP000501891"/>
    </source>
</evidence>
<sequence length="171" mass="18726">MRRTRFAFLAATALLLSAPTLPAMAAGEGLPAYSQAFDPARDPAADLNAALADAKATGRHVLIDVGGDWCIWCKLLDGLFEQNAELRTLRDKNFVLLKVHYDKKVNQNKAFLSQYPKVAGYPHLFVLDADGKLLHSQDTGQLELPKEQGKGHDVTKVKAFLEAWAPKGRGV</sequence>
<feature type="signal peptide" evidence="1">
    <location>
        <begin position="1"/>
        <end position="25"/>
    </location>
</feature>
<dbReference type="InterPro" id="IPR036249">
    <property type="entry name" value="Thioredoxin-like_sf"/>
</dbReference>
<dbReference type="GO" id="GO:0015035">
    <property type="term" value="F:protein-disulfide reductase activity"/>
    <property type="evidence" value="ECO:0007669"/>
    <property type="project" value="TreeGrafter"/>
</dbReference>
<keyword evidence="1" id="KW-0732">Signal</keyword>
<dbReference type="KEGG" id="acru:HHL28_02115"/>